<protein>
    <submittedName>
        <fullName evidence="1">LytTr DNA-binding domain protein</fullName>
    </submittedName>
</protein>
<dbReference type="Gene3D" id="2.40.50.1020">
    <property type="entry name" value="LytTr DNA-binding domain"/>
    <property type="match status" value="1"/>
</dbReference>
<dbReference type="Proteomes" id="UP000029080">
    <property type="component" value="Unassembled WGS sequence"/>
</dbReference>
<dbReference type="Pfam" id="PF00072">
    <property type="entry name" value="Response_reg"/>
    <property type="match status" value="1"/>
</dbReference>
<dbReference type="Pfam" id="PF04397">
    <property type="entry name" value="LytTR"/>
    <property type="match status" value="1"/>
</dbReference>
<comment type="caution">
    <text evidence="1">The sequence shown here is derived from an EMBL/GenBank/DDBJ whole genome shotgun (WGS) entry which is preliminary data.</text>
</comment>
<dbReference type="GO" id="GO:0000156">
    <property type="term" value="F:phosphorelay response regulator activity"/>
    <property type="evidence" value="ECO:0007669"/>
    <property type="project" value="InterPro"/>
</dbReference>
<proteinExistence type="predicted"/>
<dbReference type="STRING" id="356829.BITS_1470"/>
<dbReference type="InterPro" id="IPR001789">
    <property type="entry name" value="Sig_transdc_resp-reg_receiver"/>
</dbReference>
<name>A0A087EGL0_9BIFI</name>
<dbReference type="SMART" id="SM00448">
    <property type="entry name" value="REC"/>
    <property type="match status" value="1"/>
</dbReference>
<dbReference type="InterPro" id="IPR046947">
    <property type="entry name" value="LytR-like"/>
</dbReference>
<gene>
    <name evidence="1" type="ORF">BITS_1470</name>
</gene>
<dbReference type="GO" id="GO:0003677">
    <property type="term" value="F:DNA binding"/>
    <property type="evidence" value="ECO:0007669"/>
    <property type="project" value="UniProtKB-KW"/>
</dbReference>
<dbReference type="SMART" id="SM00850">
    <property type="entry name" value="LytTR"/>
    <property type="match status" value="1"/>
</dbReference>
<dbReference type="eggNOG" id="COG3279">
    <property type="taxonomic scope" value="Bacteria"/>
</dbReference>
<dbReference type="PANTHER" id="PTHR37299:SF1">
    <property type="entry name" value="STAGE 0 SPORULATION PROTEIN A HOMOLOG"/>
    <property type="match status" value="1"/>
</dbReference>
<organism evidence="1 2">
    <name type="scientific">Bifidobacterium tsurumiense</name>
    <dbReference type="NCBI Taxonomy" id="356829"/>
    <lineage>
        <taxon>Bacteria</taxon>
        <taxon>Bacillati</taxon>
        <taxon>Actinomycetota</taxon>
        <taxon>Actinomycetes</taxon>
        <taxon>Bifidobacteriales</taxon>
        <taxon>Bifidobacteriaceae</taxon>
        <taxon>Bifidobacterium</taxon>
    </lineage>
</organism>
<dbReference type="InterPro" id="IPR007492">
    <property type="entry name" value="LytTR_DNA-bd_dom"/>
</dbReference>
<keyword evidence="1" id="KW-0238">DNA-binding</keyword>
<dbReference type="PANTHER" id="PTHR37299">
    <property type="entry name" value="TRANSCRIPTIONAL REGULATOR-RELATED"/>
    <property type="match status" value="1"/>
</dbReference>
<dbReference type="PROSITE" id="PS50930">
    <property type="entry name" value="HTH_LYTTR"/>
    <property type="match status" value="1"/>
</dbReference>
<evidence type="ECO:0000313" key="2">
    <source>
        <dbReference type="Proteomes" id="UP000029080"/>
    </source>
</evidence>
<dbReference type="EMBL" id="JGZU01000006">
    <property type="protein sequence ID" value="KFJ06911.1"/>
    <property type="molecule type" value="Genomic_DNA"/>
</dbReference>
<dbReference type="RefSeq" id="WP_026642483.1">
    <property type="nucleotide sequence ID" value="NZ_JGZU01000006.1"/>
</dbReference>
<reference evidence="1 2" key="1">
    <citation type="submission" date="2014-03" db="EMBL/GenBank/DDBJ databases">
        <title>Genomics of Bifidobacteria.</title>
        <authorList>
            <person name="Ventura M."/>
            <person name="Milani C."/>
            <person name="Lugli G.A."/>
        </authorList>
    </citation>
    <scope>NUCLEOTIDE SEQUENCE [LARGE SCALE GENOMIC DNA]</scope>
    <source>
        <strain evidence="1 2">JCM 13495</strain>
    </source>
</reference>
<dbReference type="Gene3D" id="3.40.50.2300">
    <property type="match status" value="1"/>
</dbReference>
<dbReference type="AlphaFoldDB" id="A0A087EGL0"/>
<dbReference type="InterPro" id="IPR011006">
    <property type="entry name" value="CheY-like_superfamily"/>
</dbReference>
<dbReference type="OrthoDB" id="236568at2"/>
<dbReference type="SUPFAM" id="SSF52172">
    <property type="entry name" value="CheY-like"/>
    <property type="match status" value="1"/>
</dbReference>
<sequence length="239" mass="26960">MFSIAIVEDDEQDAARLRAYIQRYMQEEGNGAECSVATFHEPTRFLEEYRATWDIVFMDIEMPNMNGMDAARRLRAMDAQVTLIFVTNMAQFATKGYEVDAMDYVIKPLSYPDFSRKLSRAIAIRTERSSAVLLMQRGGAQRVLLRDIAYIEVRGHSLMYHTSKGVITGSGALQEVQEKLAERGFLRCSKAFVVNVRHIQAVRGSQLVMSGGVLLNIGRTYKKTFMRDLATVLGEGLVL</sequence>
<evidence type="ECO:0000313" key="1">
    <source>
        <dbReference type="EMBL" id="KFJ06911.1"/>
    </source>
</evidence>
<keyword evidence="2" id="KW-1185">Reference proteome</keyword>
<accession>A0A087EGL0</accession>
<dbReference type="PROSITE" id="PS50110">
    <property type="entry name" value="RESPONSE_REGULATORY"/>
    <property type="match status" value="1"/>
</dbReference>